<keyword evidence="4 7" id="KW-1133">Transmembrane helix</keyword>
<feature type="transmembrane region" description="Helical" evidence="7">
    <location>
        <begin position="396"/>
        <end position="418"/>
    </location>
</feature>
<dbReference type="PANTHER" id="PTHR23504:SF15">
    <property type="entry name" value="MAJOR FACILITATOR SUPERFAMILY (MFS) PROFILE DOMAIN-CONTAINING PROTEIN"/>
    <property type="match status" value="1"/>
</dbReference>
<evidence type="ECO:0000259" key="8">
    <source>
        <dbReference type="PROSITE" id="PS50850"/>
    </source>
</evidence>
<dbReference type="InterPro" id="IPR020846">
    <property type="entry name" value="MFS_dom"/>
</dbReference>
<dbReference type="Gene3D" id="1.20.1250.20">
    <property type="entry name" value="MFS general substrate transporter like domains"/>
    <property type="match status" value="1"/>
</dbReference>
<dbReference type="EMBL" id="JABCKV010000063">
    <property type="protein sequence ID" value="KAG5644648.1"/>
    <property type="molecule type" value="Genomic_DNA"/>
</dbReference>
<evidence type="ECO:0000313" key="9">
    <source>
        <dbReference type="EMBL" id="KAG5644648.1"/>
    </source>
</evidence>
<name>A0A9P7G6W7_9AGAR</name>
<evidence type="ECO:0000256" key="6">
    <source>
        <dbReference type="SAM" id="MobiDB-lite"/>
    </source>
</evidence>
<feature type="transmembrane region" description="Helical" evidence="7">
    <location>
        <begin position="333"/>
        <end position="356"/>
    </location>
</feature>
<evidence type="ECO:0000256" key="3">
    <source>
        <dbReference type="ARBA" id="ARBA00022692"/>
    </source>
</evidence>
<feature type="compositionally biased region" description="Polar residues" evidence="6">
    <location>
        <begin position="1"/>
        <end position="11"/>
    </location>
</feature>
<feature type="region of interest" description="Disordered" evidence="6">
    <location>
        <begin position="1"/>
        <end position="23"/>
    </location>
</feature>
<gene>
    <name evidence="9" type="ORF">DXG03_008030</name>
</gene>
<feature type="transmembrane region" description="Helical" evidence="7">
    <location>
        <begin position="293"/>
        <end position="313"/>
    </location>
</feature>
<comment type="caution">
    <text evidence="9">The sequence shown here is derived from an EMBL/GenBank/DDBJ whole genome shotgun (WGS) entry which is preliminary data.</text>
</comment>
<feature type="compositionally biased region" description="Basic and acidic residues" evidence="6">
    <location>
        <begin position="12"/>
        <end position="22"/>
    </location>
</feature>
<evidence type="ECO:0000256" key="5">
    <source>
        <dbReference type="ARBA" id="ARBA00023136"/>
    </source>
</evidence>
<dbReference type="PRINTS" id="PR01035">
    <property type="entry name" value="TCRTETA"/>
</dbReference>
<dbReference type="PROSITE" id="PS50850">
    <property type="entry name" value="MFS"/>
    <property type="match status" value="1"/>
</dbReference>
<dbReference type="Pfam" id="PF07690">
    <property type="entry name" value="MFS_1"/>
    <property type="match status" value="1"/>
</dbReference>
<comment type="subcellular location">
    <subcellularLocation>
        <location evidence="1">Membrane</location>
        <topology evidence="1">Multi-pass membrane protein</topology>
    </subcellularLocation>
</comment>
<feature type="transmembrane region" description="Helical" evidence="7">
    <location>
        <begin position="368"/>
        <end position="390"/>
    </location>
</feature>
<dbReference type="AlphaFoldDB" id="A0A9P7G6W7"/>
<dbReference type="SUPFAM" id="SSF103473">
    <property type="entry name" value="MFS general substrate transporter"/>
    <property type="match status" value="1"/>
</dbReference>
<evidence type="ECO:0000313" key="10">
    <source>
        <dbReference type="Proteomes" id="UP000775547"/>
    </source>
</evidence>
<feature type="transmembrane region" description="Helical" evidence="7">
    <location>
        <begin position="31"/>
        <end position="53"/>
    </location>
</feature>
<evidence type="ECO:0000256" key="7">
    <source>
        <dbReference type="SAM" id="Phobius"/>
    </source>
</evidence>
<dbReference type="GO" id="GO:0022857">
    <property type="term" value="F:transmembrane transporter activity"/>
    <property type="evidence" value="ECO:0007669"/>
    <property type="project" value="InterPro"/>
</dbReference>
<accession>A0A9P7G6W7</accession>
<feature type="transmembrane region" description="Helical" evidence="7">
    <location>
        <begin position="206"/>
        <end position="228"/>
    </location>
</feature>
<feature type="domain" description="Major facilitator superfamily (MFS) profile" evidence="8">
    <location>
        <begin position="32"/>
        <end position="511"/>
    </location>
</feature>
<dbReference type="GO" id="GO:0016020">
    <property type="term" value="C:membrane"/>
    <property type="evidence" value="ECO:0007669"/>
    <property type="project" value="UniProtKB-SubCell"/>
</dbReference>
<reference evidence="9" key="2">
    <citation type="submission" date="2021-10" db="EMBL/GenBank/DDBJ databases">
        <title>Phylogenomics reveals ancestral predisposition of the termite-cultivated fungus Termitomyces towards a domesticated lifestyle.</title>
        <authorList>
            <person name="Auxier B."/>
            <person name="Grum-Grzhimaylo A."/>
            <person name="Cardenas M.E."/>
            <person name="Lodge J.D."/>
            <person name="Laessoe T."/>
            <person name="Pedersen O."/>
            <person name="Smith M.E."/>
            <person name="Kuyper T.W."/>
            <person name="Franco-Molano E.A."/>
            <person name="Baroni T.J."/>
            <person name="Aanen D.K."/>
        </authorList>
    </citation>
    <scope>NUCLEOTIDE SEQUENCE</scope>
    <source>
        <strain evidence="9">AP01</strain>
        <tissue evidence="9">Mycelium</tissue>
    </source>
</reference>
<keyword evidence="10" id="KW-1185">Reference proteome</keyword>
<dbReference type="InterPro" id="IPR036259">
    <property type="entry name" value="MFS_trans_sf"/>
</dbReference>
<evidence type="ECO:0000256" key="1">
    <source>
        <dbReference type="ARBA" id="ARBA00004141"/>
    </source>
</evidence>
<keyword evidence="3 7" id="KW-0812">Transmembrane</keyword>
<reference evidence="9" key="1">
    <citation type="submission" date="2020-07" db="EMBL/GenBank/DDBJ databases">
        <authorList>
            <person name="Nieuwenhuis M."/>
            <person name="Van De Peppel L.J.J."/>
        </authorList>
    </citation>
    <scope>NUCLEOTIDE SEQUENCE</scope>
    <source>
        <strain evidence="9">AP01</strain>
        <tissue evidence="9">Mycelium</tissue>
    </source>
</reference>
<dbReference type="OrthoDB" id="419616at2759"/>
<evidence type="ECO:0000256" key="2">
    <source>
        <dbReference type="ARBA" id="ARBA00022448"/>
    </source>
</evidence>
<dbReference type="PANTHER" id="PTHR23504">
    <property type="entry name" value="MAJOR FACILITATOR SUPERFAMILY DOMAIN-CONTAINING PROTEIN 10"/>
    <property type="match status" value="1"/>
</dbReference>
<organism evidence="9 10">
    <name type="scientific">Asterophora parasitica</name>
    <dbReference type="NCBI Taxonomy" id="117018"/>
    <lineage>
        <taxon>Eukaryota</taxon>
        <taxon>Fungi</taxon>
        <taxon>Dikarya</taxon>
        <taxon>Basidiomycota</taxon>
        <taxon>Agaricomycotina</taxon>
        <taxon>Agaricomycetes</taxon>
        <taxon>Agaricomycetidae</taxon>
        <taxon>Agaricales</taxon>
        <taxon>Tricholomatineae</taxon>
        <taxon>Lyophyllaceae</taxon>
        <taxon>Asterophora</taxon>
    </lineage>
</organism>
<sequence length="513" mass="55317">MSTHDQNSIEETPSHELHDPPKPKRTPLPRFQLFIVFLIQFAEPVTATVIYPFINQFVRDTGITRGDERKTGYYAGVIESAFFFAEALTVFQWGRMSDKFGRRPVLLLGPLGLSIFMLTFGLSNNFWSLVVSRCMQGVFNGNIGVSKSVMGEITDSTNIADAFALMPLNWSFGSTIGPILGGLLSQPAKTWPDLFGKILFFHQYPYFLPCAIAGLIAGVSGLIASIGLKETLPSAASQEKKRRAAAASSATPSATTGLLSGHDDPGYAAVEVNVPEPNTEAPPPLRKLLVRPVLMTLLVHAFLAFTDMSVQVLQPLVYSTSISLGGLGFDPYHIGSIMGIWGVVNAVFQLTFLGRVIRRFGARNVQKFAMLSYAIVLTLYPFLSFFAQRAGKADGFVYAIIVVQLTCAMSNSAAYGMLDHCVQRQDTDGYTAAIQILILEAAPNRASLGATNGMAQAVGSVMRSIAPSIASSLFSVSLQHQLAGGNMVFLVLLGVALTGLRISFLLPAPKSTS</sequence>
<proteinExistence type="predicted"/>
<feature type="transmembrane region" description="Helical" evidence="7">
    <location>
        <begin position="487"/>
        <end position="506"/>
    </location>
</feature>
<keyword evidence="2" id="KW-0813">Transport</keyword>
<dbReference type="InterPro" id="IPR001958">
    <property type="entry name" value="Tet-R_TetA/multi-R_MdtG-like"/>
</dbReference>
<protein>
    <recommendedName>
        <fullName evidence="8">Major facilitator superfamily (MFS) profile domain-containing protein</fullName>
    </recommendedName>
</protein>
<feature type="transmembrane region" description="Helical" evidence="7">
    <location>
        <begin position="73"/>
        <end position="93"/>
    </location>
</feature>
<dbReference type="CDD" id="cd17330">
    <property type="entry name" value="MFS_SLC46_TetA_like"/>
    <property type="match status" value="1"/>
</dbReference>
<feature type="transmembrane region" description="Helical" evidence="7">
    <location>
        <begin position="105"/>
        <end position="123"/>
    </location>
</feature>
<evidence type="ECO:0000256" key="4">
    <source>
        <dbReference type="ARBA" id="ARBA00022989"/>
    </source>
</evidence>
<keyword evidence="5 7" id="KW-0472">Membrane</keyword>
<dbReference type="Proteomes" id="UP000775547">
    <property type="component" value="Unassembled WGS sequence"/>
</dbReference>
<dbReference type="InterPro" id="IPR011701">
    <property type="entry name" value="MFS"/>
</dbReference>